<sequence length="86" mass="9587">MNSNILALKSLEKLLLAQGFLYCQVTGQRIMSDEELALITIGNDSGQILSLPVHKTYSKELLQNELSTFSLGLPSLEDLEEDEVLY</sequence>
<dbReference type="AlphaFoldDB" id="W0ECC1"/>
<gene>
    <name evidence="1" type="ORF">DESME_07165</name>
</gene>
<dbReference type="EMBL" id="CP007032">
    <property type="protein sequence ID" value="AHF08530.1"/>
    <property type="molecule type" value="Genomic_DNA"/>
</dbReference>
<dbReference type="RefSeq" id="WP_006715449.1">
    <property type="nucleotide sequence ID" value="NZ_CP007032.1"/>
</dbReference>
<protein>
    <submittedName>
        <fullName evidence="1">Uncharacterized protein</fullName>
    </submittedName>
</protein>
<dbReference type="HOGENOM" id="CLU_2492768_0_0_9"/>
<reference evidence="1 2" key="1">
    <citation type="submission" date="2013-12" db="EMBL/GenBank/DDBJ databases">
        <authorList>
            <consortium name="DOE Joint Genome Institute"/>
            <person name="Smidt H."/>
            <person name="Huntemann M."/>
            <person name="Han J."/>
            <person name="Chen A."/>
            <person name="Kyrpides N."/>
            <person name="Mavromatis K."/>
            <person name="Markowitz V."/>
            <person name="Palaniappan K."/>
            <person name="Ivanova N."/>
            <person name="Schaumberg A."/>
            <person name="Pati A."/>
            <person name="Liolios K."/>
            <person name="Nordberg H.P."/>
            <person name="Cantor M.N."/>
            <person name="Hua S.X."/>
            <person name="Woyke T."/>
        </authorList>
    </citation>
    <scope>NUCLEOTIDE SEQUENCE [LARGE SCALE GENOMIC DNA]</scope>
    <source>
        <strain evidence="2">DSM 15288</strain>
    </source>
</reference>
<proteinExistence type="predicted"/>
<dbReference type="Proteomes" id="UP000010847">
    <property type="component" value="Chromosome"/>
</dbReference>
<name>W0ECC1_9FIRM</name>
<keyword evidence="2" id="KW-1185">Reference proteome</keyword>
<accession>W0ECC1</accession>
<evidence type="ECO:0000313" key="1">
    <source>
        <dbReference type="EMBL" id="AHF08530.1"/>
    </source>
</evidence>
<organism evidence="1 2">
    <name type="scientific">Desulfitobacterium metallireducens DSM 15288</name>
    <dbReference type="NCBI Taxonomy" id="871968"/>
    <lineage>
        <taxon>Bacteria</taxon>
        <taxon>Bacillati</taxon>
        <taxon>Bacillota</taxon>
        <taxon>Clostridia</taxon>
        <taxon>Eubacteriales</taxon>
        <taxon>Desulfitobacteriaceae</taxon>
        <taxon>Desulfitobacterium</taxon>
    </lineage>
</organism>
<dbReference type="KEGG" id="dmt:DESME_07165"/>
<evidence type="ECO:0000313" key="2">
    <source>
        <dbReference type="Proteomes" id="UP000010847"/>
    </source>
</evidence>